<dbReference type="Gene3D" id="3.40.50.620">
    <property type="entry name" value="HUPs"/>
    <property type="match status" value="1"/>
</dbReference>
<dbReference type="HAMAP" id="MF_00140_B">
    <property type="entry name" value="Trp_tRNA_synth_B"/>
    <property type="match status" value="1"/>
</dbReference>
<comment type="caution">
    <text evidence="11">The sequence shown here is derived from an EMBL/GenBank/DDBJ whole genome shotgun (WGS) entry which is preliminary data.</text>
</comment>
<evidence type="ECO:0000256" key="4">
    <source>
        <dbReference type="ARBA" id="ARBA00022741"/>
    </source>
</evidence>
<dbReference type="AlphaFoldDB" id="A0A0J5SH78"/>
<accession>A0A0J5SH78</accession>
<keyword evidence="7 9" id="KW-0030">Aminoacyl-tRNA synthetase</keyword>
<proteinExistence type="inferred from homology"/>
<reference evidence="12" key="1">
    <citation type="submission" date="2016-01" db="EMBL/GenBank/DDBJ databases">
        <title>Whole genome sequencing of Bhargavaea cecembensis T14.</title>
        <authorList>
            <person name="Hong K.W."/>
        </authorList>
    </citation>
    <scope>NUCLEOTIDE SEQUENCE [LARGE SCALE GENOMIC DNA]</scope>
    <source>
        <strain evidence="12">M19</strain>
    </source>
</reference>
<feature type="binding site" evidence="9">
    <location>
        <begin position="155"/>
        <end position="157"/>
    </location>
    <ligand>
        <name>ATP</name>
        <dbReference type="ChEBI" id="CHEBI:30616"/>
    </ligand>
</feature>
<organism evidence="11 12">
    <name type="scientific">Rossellomorea marisflavi</name>
    <dbReference type="NCBI Taxonomy" id="189381"/>
    <lineage>
        <taxon>Bacteria</taxon>
        <taxon>Bacillati</taxon>
        <taxon>Bacillota</taxon>
        <taxon>Bacilli</taxon>
        <taxon>Bacillales</taxon>
        <taxon>Bacillaceae</taxon>
        <taxon>Rossellomorea</taxon>
    </lineage>
</organism>
<dbReference type="FunFam" id="1.10.240.10:FF:000005">
    <property type="entry name" value="Tryptophan--tRNA ligase"/>
    <property type="match status" value="1"/>
</dbReference>
<keyword evidence="4 9" id="KW-0547">Nucleotide-binding</keyword>
<protein>
    <recommendedName>
        <fullName evidence="9">Tryptophan--tRNA ligase</fullName>
        <ecNumber evidence="9">6.1.1.2</ecNumber>
    </recommendedName>
    <alternativeName>
        <fullName evidence="9">Tryptophanyl-tRNA synthetase</fullName>
        <shortName evidence="9">TrpRS</shortName>
    </alternativeName>
</protein>
<dbReference type="InterPro" id="IPR050203">
    <property type="entry name" value="Trp-tRNA_synthetase"/>
</dbReference>
<dbReference type="RefSeq" id="WP_048003920.1">
    <property type="nucleotide sequence ID" value="NZ_CP047095.1"/>
</dbReference>
<dbReference type="GO" id="GO:0005524">
    <property type="term" value="F:ATP binding"/>
    <property type="evidence" value="ECO:0007669"/>
    <property type="project" value="UniProtKB-UniRule"/>
</dbReference>
<dbReference type="NCBIfam" id="TIGR00233">
    <property type="entry name" value="trpS"/>
    <property type="match status" value="1"/>
</dbReference>
<dbReference type="PANTHER" id="PTHR43766:SF1">
    <property type="entry name" value="TRYPTOPHAN--TRNA LIGASE, MITOCHONDRIAL"/>
    <property type="match status" value="1"/>
</dbReference>
<evidence type="ECO:0000256" key="2">
    <source>
        <dbReference type="ARBA" id="ARBA00022490"/>
    </source>
</evidence>
<feature type="short sequence motif" description="'HIGH' region" evidence="9">
    <location>
        <begin position="11"/>
        <end position="19"/>
    </location>
</feature>
<dbReference type="EC" id="6.1.1.2" evidence="9"/>
<comment type="similarity">
    <text evidence="1 9 10">Belongs to the class-I aminoacyl-tRNA synthetase family.</text>
</comment>
<evidence type="ECO:0000256" key="10">
    <source>
        <dbReference type="RuleBase" id="RU363036"/>
    </source>
</evidence>
<evidence type="ECO:0000256" key="7">
    <source>
        <dbReference type="ARBA" id="ARBA00023146"/>
    </source>
</evidence>
<comment type="catalytic activity">
    <reaction evidence="8 9">
        <text>tRNA(Trp) + L-tryptophan + ATP = L-tryptophyl-tRNA(Trp) + AMP + diphosphate + H(+)</text>
        <dbReference type="Rhea" id="RHEA:24080"/>
        <dbReference type="Rhea" id="RHEA-COMP:9671"/>
        <dbReference type="Rhea" id="RHEA-COMP:9705"/>
        <dbReference type="ChEBI" id="CHEBI:15378"/>
        <dbReference type="ChEBI" id="CHEBI:30616"/>
        <dbReference type="ChEBI" id="CHEBI:33019"/>
        <dbReference type="ChEBI" id="CHEBI:57912"/>
        <dbReference type="ChEBI" id="CHEBI:78442"/>
        <dbReference type="ChEBI" id="CHEBI:78535"/>
        <dbReference type="ChEBI" id="CHEBI:456215"/>
        <dbReference type="EC" id="6.1.1.2"/>
    </reaction>
</comment>
<dbReference type="Gene3D" id="1.10.240.10">
    <property type="entry name" value="Tyrosyl-Transfer RNA Synthetase"/>
    <property type="match status" value="1"/>
</dbReference>
<evidence type="ECO:0000256" key="8">
    <source>
        <dbReference type="ARBA" id="ARBA00049929"/>
    </source>
</evidence>
<dbReference type="FunFam" id="3.40.50.620:FF:000144">
    <property type="entry name" value="Tryptophan--tRNA ligase"/>
    <property type="match status" value="1"/>
</dbReference>
<sequence>MKHRVLTGIKPTGKIHLGNYVGAVKPALKLAESEEYQASYFIADYHGMTKVQDAEEMRNLSRGIAAAWLALGLDPEKVTFYRQSDVPEIFELTWILSCVTPKGLLNRAHAYKAMTDGNQQAGQDIDHGVNMGIYTYPVLMASDILLFQADKVPVGKDQLQHIEIARDIAGYFNKQYGETFKLPEHFIQEQSAIVPGLDGRKMSKSYNNTIPLFEEPAKLKKLINKIKTDSSLPTEPKDPDQSVIFALYREFASPEEVNVMKERFMEGISWGEAKAELFQAINGTMAGPREKYLELIESPEKMDAILARGARKARETTSPFLAEIKKKVGIL</sequence>
<evidence type="ECO:0000256" key="5">
    <source>
        <dbReference type="ARBA" id="ARBA00022840"/>
    </source>
</evidence>
<evidence type="ECO:0000256" key="9">
    <source>
        <dbReference type="HAMAP-Rule" id="MF_00140"/>
    </source>
</evidence>
<comment type="subcellular location">
    <subcellularLocation>
        <location evidence="9">Cytoplasm</location>
    </subcellularLocation>
</comment>
<dbReference type="Proteomes" id="UP000076510">
    <property type="component" value="Unassembled WGS sequence"/>
</dbReference>
<evidence type="ECO:0000256" key="3">
    <source>
        <dbReference type="ARBA" id="ARBA00022598"/>
    </source>
</evidence>
<evidence type="ECO:0000256" key="1">
    <source>
        <dbReference type="ARBA" id="ARBA00005594"/>
    </source>
</evidence>
<dbReference type="GO" id="GO:0004830">
    <property type="term" value="F:tryptophan-tRNA ligase activity"/>
    <property type="evidence" value="ECO:0007669"/>
    <property type="project" value="UniProtKB-UniRule"/>
</dbReference>
<evidence type="ECO:0000256" key="6">
    <source>
        <dbReference type="ARBA" id="ARBA00022917"/>
    </source>
</evidence>
<keyword evidence="3 9" id="KW-0436">Ligase</keyword>
<dbReference type="InterPro" id="IPR001412">
    <property type="entry name" value="aa-tRNA-synth_I_CS"/>
</dbReference>
<dbReference type="PROSITE" id="PS00178">
    <property type="entry name" value="AA_TRNA_LIGASE_I"/>
    <property type="match status" value="1"/>
</dbReference>
<keyword evidence="5 9" id="KW-0067">ATP-binding</keyword>
<feature type="binding site" evidence="9">
    <location>
        <begin position="10"/>
        <end position="12"/>
    </location>
    <ligand>
        <name>ATP</name>
        <dbReference type="ChEBI" id="CHEBI:30616"/>
    </ligand>
</feature>
<feature type="binding site" evidence="9">
    <location>
        <position position="194"/>
    </location>
    <ligand>
        <name>ATP</name>
        <dbReference type="ChEBI" id="CHEBI:30616"/>
    </ligand>
</feature>
<dbReference type="GO" id="GO:0005829">
    <property type="term" value="C:cytosol"/>
    <property type="evidence" value="ECO:0007669"/>
    <property type="project" value="TreeGrafter"/>
</dbReference>
<dbReference type="EMBL" id="LQQY01000012">
    <property type="protein sequence ID" value="KZE49952.1"/>
    <property type="molecule type" value="Genomic_DNA"/>
</dbReference>
<dbReference type="Pfam" id="PF00579">
    <property type="entry name" value="tRNA-synt_1b"/>
    <property type="match status" value="1"/>
</dbReference>
<gene>
    <name evidence="9" type="primary">trpS</name>
    <name evidence="11" type="ORF">AV649_02675</name>
</gene>
<dbReference type="PRINTS" id="PR01039">
    <property type="entry name" value="TRNASYNTHTRP"/>
</dbReference>
<dbReference type="InterPro" id="IPR002305">
    <property type="entry name" value="aa-tRNA-synth_Ic"/>
</dbReference>
<dbReference type="OrthoDB" id="9801042at2"/>
<dbReference type="PATRIC" id="fig|189381.10.peg.4458"/>
<comment type="function">
    <text evidence="9">Catalyzes the attachment of tryptophan to tRNA(Trp).</text>
</comment>
<feature type="binding site" evidence="9">
    <location>
        <position position="143"/>
    </location>
    <ligand>
        <name>L-tryptophan</name>
        <dbReference type="ChEBI" id="CHEBI:57912"/>
    </ligand>
</feature>
<comment type="subunit">
    <text evidence="9">Homodimer.</text>
</comment>
<feature type="binding site" evidence="9">
    <location>
        <begin position="18"/>
        <end position="19"/>
    </location>
    <ligand>
        <name>ATP</name>
        <dbReference type="ChEBI" id="CHEBI:30616"/>
    </ligand>
</feature>
<dbReference type="NCBIfam" id="NF009207">
    <property type="entry name" value="PRK12556.1"/>
    <property type="match status" value="1"/>
</dbReference>
<dbReference type="SUPFAM" id="SSF52374">
    <property type="entry name" value="Nucleotidylyl transferase"/>
    <property type="match status" value="1"/>
</dbReference>
<feature type="short sequence motif" description="'KMSKS' region" evidence="9">
    <location>
        <begin position="201"/>
        <end position="205"/>
    </location>
</feature>
<evidence type="ECO:0000313" key="11">
    <source>
        <dbReference type="EMBL" id="KZE49952.1"/>
    </source>
</evidence>
<evidence type="ECO:0000313" key="12">
    <source>
        <dbReference type="Proteomes" id="UP000076510"/>
    </source>
</evidence>
<dbReference type="InterPro" id="IPR002306">
    <property type="entry name" value="Trp-tRNA-ligase"/>
</dbReference>
<dbReference type="InterPro" id="IPR014729">
    <property type="entry name" value="Rossmann-like_a/b/a_fold"/>
</dbReference>
<dbReference type="PANTHER" id="PTHR43766">
    <property type="entry name" value="TRYPTOPHAN--TRNA LIGASE, MITOCHONDRIAL"/>
    <property type="match status" value="1"/>
</dbReference>
<keyword evidence="6 9" id="KW-0648">Protein biosynthesis</keyword>
<name>A0A0J5SH78_9BACI</name>
<keyword evidence="2 9" id="KW-0963">Cytoplasm</keyword>
<dbReference type="CDD" id="cd00806">
    <property type="entry name" value="TrpRS_core"/>
    <property type="match status" value="1"/>
</dbReference>
<dbReference type="GO" id="GO:0006436">
    <property type="term" value="P:tryptophanyl-tRNA aminoacylation"/>
    <property type="evidence" value="ECO:0007669"/>
    <property type="project" value="UniProtKB-UniRule"/>
</dbReference>
<dbReference type="InterPro" id="IPR024109">
    <property type="entry name" value="Trp-tRNA-ligase_bac-type"/>
</dbReference>
<feature type="binding site" evidence="9">
    <location>
        <begin position="201"/>
        <end position="205"/>
    </location>
    <ligand>
        <name>ATP</name>
        <dbReference type="ChEBI" id="CHEBI:30616"/>
    </ligand>
</feature>